<reference evidence="7" key="1">
    <citation type="journal article" date="2015" name="MBio">
        <title>Genome-Resolved Metagenomic Analysis Reveals Roles for Candidate Phyla and Other Microbial Community Members in Biogeochemical Transformations in Oil Reservoirs.</title>
        <authorList>
            <person name="Hu P."/>
            <person name="Tom L."/>
            <person name="Singh A."/>
            <person name="Thomas B.C."/>
            <person name="Baker B.J."/>
            <person name="Piceno Y.M."/>
            <person name="Andersen G.L."/>
            <person name="Banfield J.F."/>
        </authorList>
    </citation>
    <scope>NUCLEOTIDE SEQUENCE [LARGE SCALE GENOMIC DNA]</scope>
</reference>
<evidence type="ECO:0000256" key="1">
    <source>
        <dbReference type="ARBA" id="ARBA00010759"/>
    </source>
</evidence>
<dbReference type="SUPFAM" id="SSF56420">
    <property type="entry name" value="Peptide deformylase"/>
    <property type="match status" value="1"/>
</dbReference>
<dbReference type="NCBIfam" id="NF001159">
    <property type="entry name" value="PRK00150.1-3"/>
    <property type="match status" value="1"/>
</dbReference>
<dbReference type="GO" id="GO:0046872">
    <property type="term" value="F:metal ion binding"/>
    <property type="evidence" value="ECO:0007669"/>
    <property type="project" value="UniProtKB-KW"/>
</dbReference>
<dbReference type="GO" id="GO:0006412">
    <property type="term" value="P:translation"/>
    <property type="evidence" value="ECO:0007669"/>
    <property type="project" value="UniProtKB-UniRule"/>
</dbReference>
<organism evidence="6 7">
    <name type="scientific">Proteiniphilum acetatigenes</name>
    <dbReference type="NCBI Taxonomy" id="294710"/>
    <lineage>
        <taxon>Bacteria</taxon>
        <taxon>Pseudomonadati</taxon>
        <taxon>Bacteroidota</taxon>
        <taxon>Bacteroidia</taxon>
        <taxon>Bacteroidales</taxon>
        <taxon>Dysgonomonadaceae</taxon>
        <taxon>Proteiniphilum</taxon>
    </lineage>
</organism>
<feature type="binding site" evidence="5">
    <location>
        <position position="100"/>
    </location>
    <ligand>
        <name>Fe cation</name>
        <dbReference type="ChEBI" id="CHEBI:24875"/>
    </ligand>
</feature>
<dbReference type="EMBL" id="LGGN01000302">
    <property type="protein sequence ID" value="KUK76115.1"/>
    <property type="molecule type" value="Genomic_DNA"/>
</dbReference>
<feature type="binding site" evidence="5">
    <location>
        <position position="146"/>
    </location>
    <ligand>
        <name>Fe cation</name>
        <dbReference type="ChEBI" id="CHEBI:24875"/>
    </ligand>
</feature>
<sequence>MILPIYIYGHPVLRKVAQDIDAANYPKLKELIENMFETMYRADGVGLAAPQVGLTDRIFVVDLAPLANEEHPEFKNFKKVFINAHITERSGETELVEEGCLSIPGIHEKVPREGEVTIAYLNEDLQPREEHYSGFMARVIQHEYDHLDGILFTDRISPLRKRMVKSKLAAMEKGKVDCDYKIRTVK</sequence>
<dbReference type="PATRIC" id="fig|294710.3.peg.1817"/>
<evidence type="ECO:0000256" key="3">
    <source>
        <dbReference type="ARBA" id="ARBA00022801"/>
    </source>
</evidence>
<dbReference type="FunFam" id="3.90.45.10:FF:000003">
    <property type="entry name" value="Peptide deformylase"/>
    <property type="match status" value="1"/>
</dbReference>
<proteinExistence type="inferred from homology"/>
<feature type="active site" evidence="5">
    <location>
        <position position="143"/>
    </location>
</feature>
<name>A0A101HFU3_9BACT</name>
<feature type="binding site" evidence="5">
    <location>
        <position position="142"/>
    </location>
    <ligand>
        <name>Fe cation</name>
        <dbReference type="ChEBI" id="CHEBI:24875"/>
    </ligand>
</feature>
<keyword evidence="5" id="KW-0408">Iron</keyword>
<dbReference type="PANTHER" id="PTHR10458:SF22">
    <property type="entry name" value="PEPTIDE DEFORMYLASE"/>
    <property type="match status" value="1"/>
</dbReference>
<dbReference type="PANTHER" id="PTHR10458">
    <property type="entry name" value="PEPTIDE DEFORMYLASE"/>
    <property type="match status" value="1"/>
</dbReference>
<evidence type="ECO:0000313" key="7">
    <source>
        <dbReference type="Proteomes" id="UP000053860"/>
    </source>
</evidence>
<dbReference type="Proteomes" id="UP000053860">
    <property type="component" value="Unassembled WGS sequence"/>
</dbReference>
<comment type="catalytic activity">
    <reaction evidence="5">
        <text>N-terminal N-formyl-L-methionyl-[peptide] + H2O = N-terminal L-methionyl-[peptide] + formate</text>
        <dbReference type="Rhea" id="RHEA:24420"/>
        <dbReference type="Rhea" id="RHEA-COMP:10639"/>
        <dbReference type="Rhea" id="RHEA-COMP:10640"/>
        <dbReference type="ChEBI" id="CHEBI:15377"/>
        <dbReference type="ChEBI" id="CHEBI:15740"/>
        <dbReference type="ChEBI" id="CHEBI:49298"/>
        <dbReference type="ChEBI" id="CHEBI:64731"/>
        <dbReference type="EC" id="3.5.1.88"/>
    </reaction>
</comment>
<dbReference type="Pfam" id="PF01327">
    <property type="entry name" value="Pep_deformylase"/>
    <property type="match status" value="1"/>
</dbReference>
<keyword evidence="4 5" id="KW-0648">Protein biosynthesis</keyword>
<dbReference type="InterPro" id="IPR023635">
    <property type="entry name" value="Peptide_deformylase"/>
</dbReference>
<dbReference type="PRINTS" id="PR01576">
    <property type="entry name" value="PDEFORMYLASE"/>
</dbReference>
<dbReference type="AlphaFoldDB" id="A0A101HFU3"/>
<evidence type="ECO:0000256" key="5">
    <source>
        <dbReference type="HAMAP-Rule" id="MF_00163"/>
    </source>
</evidence>
<dbReference type="NCBIfam" id="TIGR00079">
    <property type="entry name" value="pept_deformyl"/>
    <property type="match status" value="1"/>
</dbReference>
<evidence type="ECO:0000256" key="4">
    <source>
        <dbReference type="ARBA" id="ARBA00022917"/>
    </source>
</evidence>
<dbReference type="CDD" id="cd00487">
    <property type="entry name" value="Pep_deformylase"/>
    <property type="match status" value="1"/>
</dbReference>
<dbReference type="HAMAP" id="MF_00163">
    <property type="entry name" value="Pep_deformylase"/>
    <property type="match status" value="1"/>
</dbReference>
<gene>
    <name evidence="5" type="primary">def</name>
    <name evidence="6" type="ORF">XD92_1350</name>
</gene>
<evidence type="ECO:0000256" key="2">
    <source>
        <dbReference type="ARBA" id="ARBA00022723"/>
    </source>
</evidence>
<comment type="caution">
    <text evidence="6">The sequence shown here is derived from an EMBL/GenBank/DDBJ whole genome shotgun (WGS) entry which is preliminary data.</text>
</comment>
<comment type="similarity">
    <text evidence="1 5">Belongs to the polypeptide deformylase family.</text>
</comment>
<keyword evidence="3 5" id="KW-0378">Hydrolase</keyword>
<dbReference type="Gene3D" id="3.90.45.10">
    <property type="entry name" value="Peptide deformylase"/>
    <property type="match status" value="1"/>
</dbReference>
<keyword evidence="2 5" id="KW-0479">Metal-binding</keyword>
<dbReference type="InterPro" id="IPR036821">
    <property type="entry name" value="Peptide_deformylase_sf"/>
</dbReference>
<protein>
    <recommendedName>
        <fullName evidence="5">Peptide deformylase</fullName>
        <shortName evidence="5">PDF</shortName>
        <ecNumber evidence="5">3.5.1.88</ecNumber>
    </recommendedName>
    <alternativeName>
        <fullName evidence="5">Polypeptide deformylase</fullName>
    </alternativeName>
</protein>
<dbReference type="GO" id="GO:0042586">
    <property type="term" value="F:peptide deformylase activity"/>
    <property type="evidence" value="ECO:0007669"/>
    <property type="project" value="UniProtKB-UniRule"/>
</dbReference>
<comment type="function">
    <text evidence="5">Removes the formyl group from the N-terminal Met of newly synthesized proteins. Requires at least a dipeptide for an efficient rate of reaction. N-terminal L-methionine is a prerequisite for activity but the enzyme has broad specificity at other positions.</text>
</comment>
<comment type="cofactor">
    <cofactor evidence="5">
        <name>Fe(2+)</name>
        <dbReference type="ChEBI" id="CHEBI:29033"/>
    </cofactor>
    <text evidence="5">Binds 1 Fe(2+) ion.</text>
</comment>
<dbReference type="STRING" id="1123008.GCA_000380985_01132"/>
<evidence type="ECO:0000313" key="6">
    <source>
        <dbReference type="EMBL" id="KUK76115.1"/>
    </source>
</evidence>
<dbReference type="EC" id="3.5.1.88" evidence="5"/>
<dbReference type="PIRSF" id="PIRSF004749">
    <property type="entry name" value="Pep_def"/>
    <property type="match status" value="1"/>
</dbReference>
<accession>A0A101HFU3</accession>